<feature type="signal peptide" evidence="2">
    <location>
        <begin position="1"/>
        <end position="18"/>
    </location>
</feature>
<dbReference type="OrthoDB" id="29742at2759"/>
<dbReference type="PANTHER" id="PTHR11062">
    <property type="entry name" value="EXOSTOSIN HEPARAN SULFATE GLYCOSYLTRANSFERASE -RELATED"/>
    <property type="match status" value="1"/>
</dbReference>
<evidence type="ECO:0000256" key="2">
    <source>
        <dbReference type="SAM" id="SignalP"/>
    </source>
</evidence>
<name>A0A6J8D6E3_MYTCO</name>
<reference evidence="4 5" key="1">
    <citation type="submission" date="2020-06" db="EMBL/GenBank/DDBJ databases">
        <authorList>
            <person name="Li R."/>
            <person name="Bekaert M."/>
        </authorList>
    </citation>
    <scope>NUCLEOTIDE SEQUENCE [LARGE SCALE GENOMIC DNA]</scope>
    <source>
        <strain evidence="5">wild</strain>
    </source>
</reference>
<proteinExistence type="inferred from homology"/>
<keyword evidence="5" id="KW-1185">Reference proteome</keyword>
<accession>A0A6J8D6E3</accession>
<dbReference type="Proteomes" id="UP000507470">
    <property type="component" value="Unassembled WGS sequence"/>
</dbReference>
<keyword evidence="2" id="KW-0732">Signal</keyword>
<dbReference type="GO" id="GO:0016757">
    <property type="term" value="F:glycosyltransferase activity"/>
    <property type="evidence" value="ECO:0007669"/>
    <property type="project" value="UniProtKB-KW"/>
</dbReference>
<evidence type="ECO:0000313" key="5">
    <source>
        <dbReference type="Proteomes" id="UP000507470"/>
    </source>
</evidence>
<comment type="similarity">
    <text evidence="1">Belongs to the glycosyltransferase 47 family.</text>
</comment>
<dbReference type="GO" id="GO:0015012">
    <property type="term" value="P:heparan sulfate proteoglycan biosynthetic process"/>
    <property type="evidence" value="ECO:0007669"/>
    <property type="project" value="UniProtKB-ARBA"/>
</dbReference>
<dbReference type="AlphaFoldDB" id="A0A6J8D6E3"/>
<feature type="domain" description="Exostosin GT47" evidence="3">
    <location>
        <begin position="39"/>
        <end position="370"/>
    </location>
</feature>
<dbReference type="EC" id="2.4.1.-" evidence="4"/>
<gene>
    <name evidence="4" type="ORF">MCOR_37340</name>
</gene>
<protein>
    <submittedName>
        <fullName evidence="4">MUR3</fullName>
        <ecNumber evidence="4">2.4.1.-</ecNumber>
    </submittedName>
</protein>
<dbReference type="InterPro" id="IPR040911">
    <property type="entry name" value="Exostosin_GT47"/>
</dbReference>
<evidence type="ECO:0000313" key="4">
    <source>
        <dbReference type="EMBL" id="CAC5403449.1"/>
    </source>
</evidence>
<feature type="chain" id="PRO_5027006937" evidence="2">
    <location>
        <begin position="19"/>
        <end position="435"/>
    </location>
</feature>
<keyword evidence="4" id="KW-0328">Glycosyltransferase</keyword>
<dbReference type="Pfam" id="PF03016">
    <property type="entry name" value="Exostosin_GT47"/>
    <property type="match status" value="1"/>
</dbReference>
<dbReference type="EMBL" id="CACVKT020006770">
    <property type="protein sequence ID" value="CAC5403449.1"/>
    <property type="molecule type" value="Genomic_DNA"/>
</dbReference>
<sequence length="435" mass="50242">MIKLVHGVFIFLILNVLSETTTLLDDLYISTNLDDILSKQFKFYIYDLPSSMNVDIVNHAVKNYGLRNCMSLRNNGMGDELLTIGENNEISVRNTDQFALEVIIHQKLLKSSYRTLNPDSADIFYVPAYVGTHCIFYNNYYFTSLSDQLILNLTEFLLSQKYFIEGKPHFSTIGKIHREMCSEFCPYLQYRIAQNMTFLSIEREPIPSNNLFMKTAAQSINVIPYPSFMHWVPGNITNNSLPIPSLDHRDVFIFLPAGIICTNDLRCKIMEQFMHKTNLSYGEYKNQSLPTEMVFFEVSQCDEETEKNLVLWMQRAVFCLQPPGDSPTRKSFYDSIMSGCIPVIFGNHSLQYAFSKYFDFSKFTVSIPVDIAHTDKGVLNFLKDIDIKTLQKLHMNLLNIMKYMQYSISDDKIEEPDDALKFIFAELADKLITKT</sequence>
<evidence type="ECO:0000256" key="1">
    <source>
        <dbReference type="ARBA" id="ARBA00010271"/>
    </source>
</evidence>
<dbReference type="PANTHER" id="PTHR11062:SF281">
    <property type="entry name" value="EXOSTOSIN-LIKE 2"/>
    <property type="match status" value="1"/>
</dbReference>
<keyword evidence="4" id="KW-0808">Transferase</keyword>
<organism evidence="4 5">
    <name type="scientific">Mytilus coruscus</name>
    <name type="common">Sea mussel</name>
    <dbReference type="NCBI Taxonomy" id="42192"/>
    <lineage>
        <taxon>Eukaryota</taxon>
        <taxon>Metazoa</taxon>
        <taxon>Spiralia</taxon>
        <taxon>Lophotrochozoa</taxon>
        <taxon>Mollusca</taxon>
        <taxon>Bivalvia</taxon>
        <taxon>Autobranchia</taxon>
        <taxon>Pteriomorphia</taxon>
        <taxon>Mytilida</taxon>
        <taxon>Mytiloidea</taxon>
        <taxon>Mytilidae</taxon>
        <taxon>Mytilinae</taxon>
        <taxon>Mytilus</taxon>
    </lineage>
</organism>
<evidence type="ECO:0000259" key="3">
    <source>
        <dbReference type="Pfam" id="PF03016"/>
    </source>
</evidence>
<dbReference type="InterPro" id="IPR004263">
    <property type="entry name" value="Exostosin"/>
</dbReference>